<dbReference type="RefSeq" id="WP_201870466.1">
    <property type="nucleotide sequence ID" value="NZ_JAERRF010000001.1"/>
</dbReference>
<dbReference type="EMBL" id="JAERRF010000001">
    <property type="protein sequence ID" value="MBL1095162.1"/>
    <property type="molecule type" value="Genomic_DNA"/>
</dbReference>
<sequence>MDDPTKVALNRLLDEHHQALTAALGAVLDIDAGLREILRTGKESSLDGPSDTP</sequence>
<name>A0ABS1N510_9ACTN</name>
<organism evidence="1 2">
    <name type="scientific">Streptomyces coffeae</name>
    <dbReference type="NCBI Taxonomy" id="621382"/>
    <lineage>
        <taxon>Bacteria</taxon>
        <taxon>Bacillati</taxon>
        <taxon>Actinomycetota</taxon>
        <taxon>Actinomycetes</taxon>
        <taxon>Kitasatosporales</taxon>
        <taxon>Streptomycetaceae</taxon>
        <taxon>Streptomyces</taxon>
    </lineage>
</organism>
<evidence type="ECO:0000313" key="1">
    <source>
        <dbReference type="EMBL" id="MBL1095162.1"/>
    </source>
</evidence>
<protein>
    <submittedName>
        <fullName evidence="1">Uncharacterized protein</fullName>
    </submittedName>
</protein>
<evidence type="ECO:0000313" key="2">
    <source>
        <dbReference type="Proteomes" id="UP000634229"/>
    </source>
</evidence>
<dbReference type="Proteomes" id="UP000634229">
    <property type="component" value="Unassembled WGS sequence"/>
</dbReference>
<proteinExistence type="predicted"/>
<gene>
    <name evidence="1" type="ORF">JK363_00445</name>
</gene>
<reference evidence="1 2" key="1">
    <citation type="submission" date="2021-01" db="EMBL/GenBank/DDBJ databases">
        <title>WGS of actinomycetes isolated from Thailand.</title>
        <authorList>
            <person name="Thawai C."/>
        </authorList>
    </citation>
    <scope>NUCLEOTIDE SEQUENCE [LARGE SCALE GENOMIC DNA]</scope>
    <source>
        <strain evidence="1 2">CA1R205</strain>
    </source>
</reference>
<comment type="caution">
    <text evidence="1">The sequence shown here is derived from an EMBL/GenBank/DDBJ whole genome shotgun (WGS) entry which is preliminary data.</text>
</comment>
<accession>A0ABS1N510</accession>
<keyword evidence="2" id="KW-1185">Reference proteome</keyword>